<evidence type="ECO:0000313" key="4">
    <source>
        <dbReference type="Proteomes" id="UP001054945"/>
    </source>
</evidence>
<organism evidence="3 4">
    <name type="scientific">Caerostris extrusa</name>
    <name type="common">Bark spider</name>
    <name type="synonym">Caerostris bankana</name>
    <dbReference type="NCBI Taxonomy" id="172846"/>
    <lineage>
        <taxon>Eukaryota</taxon>
        <taxon>Metazoa</taxon>
        <taxon>Ecdysozoa</taxon>
        <taxon>Arthropoda</taxon>
        <taxon>Chelicerata</taxon>
        <taxon>Arachnida</taxon>
        <taxon>Araneae</taxon>
        <taxon>Araneomorphae</taxon>
        <taxon>Entelegynae</taxon>
        <taxon>Araneoidea</taxon>
        <taxon>Araneidae</taxon>
        <taxon>Caerostris</taxon>
    </lineage>
</organism>
<keyword evidence="4" id="KW-1185">Reference proteome</keyword>
<gene>
    <name evidence="3" type="ORF">CEXT_417121</name>
</gene>
<dbReference type="AlphaFoldDB" id="A0AAV4U3C6"/>
<comment type="caution">
    <text evidence="3">The sequence shown here is derived from an EMBL/GenBank/DDBJ whole genome shotgun (WGS) entry which is preliminary data.</text>
</comment>
<reference evidence="3 4" key="1">
    <citation type="submission" date="2021-06" db="EMBL/GenBank/DDBJ databases">
        <title>Caerostris extrusa draft genome.</title>
        <authorList>
            <person name="Kono N."/>
            <person name="Arakawa K."/>
        </authorList>
    </citation>
    <scope>NUCLEOTIDE SEQUENCE [LARGE SCALE GENOMIC DNA]</scope>
</reference>
<accession>A0AAV4U3C6</accession>
<sequence>MICVEGLLTIIFCVFHNFILLIIDFFSTKLSPPPVMEPNTPNMDEILEELLPQENFLKNCQKAAEEIMEVALKYYQSIVNLTDKKGITIDMRTEFRNNALSLVNLITKQSARIAKLNGRLLEREEMATTTQTINKKPSFSDIVKSKEIKRSKSQSREIKKKFITTIKPLEKRKLSQNQGAGSSKNRSSKN</sequence>
<feature type="transmembrane region" description="Helical" evidence="2">
    <location>
        <begin position="6"/>
        <end position="26"/>
    </location>
</feature>
<feature type="region of interest" description="Disordered" evidence="1">
    <location>
        <begin position="169"/>
        <end position="190"/>
    </location>
</feature>
<keyword evidence="2" id="KW-0472">Membrane</keyword>
<protein>
    <submittedName>
        <fullName evidence="3">Uncharacterized protein</fullName>
    </submittedName>
</protein>
<evidence type="ECO:0000256" key="2">
    <source>
        <dbReference type="SAM" id="Phobius"/>
    </source>
</evidence>
<dbReference type="Proteomes" id="UP001054945">
    <property type="component" value="Unassembled WGS sequence"/>
</dbReference>
<keyword evidence="2" id="KW-0812">Transmembrane</keyword>
<keyword evidence="2" id="KW-1133">Transmembrane helix</keyword>
<evidence type="ECO:0000256" key="1">
    <source>
        <dbReference type="SAM" id="MobiDB-lite"/>
    </source>
</evidence>
<name>A0AAV4U3C6_CAEEX</name>
<proteinExistence type="predicted"/>
<dbReference type="EMBL" id="BPLR01012216">
    <property type="protein sequence ID" value="GIY52243.1"/>
    <property type="molecule type" value="Genomic_DNA"/>
</dbReference>
<evidence type="ECO:0000313" key="3">
    <source>
        <dbReference type="EMBL" id="GIY52243.1"/>
    </source>
</evidence>
<feature type="compositionally biased region" description="Polar residues" evidence="1">
    <location>
        <begin position="175"/>
        <end position="190"/>
    </location>
</feature>